<dbReference type="Gene3D" id="1.10.287.950">
    <property type="entry name" value="Methyl-accepting chemotaxis protein"/>
    <property type="match status" value="1"/>
</dbReference>
<feature type="domain" description="Methyl-accepting transducer" evidence="5">
    <location>
        <begin position="431"/>
        <end position="660"/>
    </location>
</feature>
<dbReference type="InterPro" id="IPR029150">
    <property type="entry name" value="dCache_3"/>
</dbReference>
<keyword evidence="4" id="KW-0472">Membrane</keyword>
<feature type="domain" description="HAMP" evidence="6">
    <location>
        <begin position="311"/>
        <end position="364"/>
    </location>
</feature>
<dbReference type="CDD" id="cd11386">
    <property type="entry name" value="MCP_signal"/>
    <property type="match status" value="1"/>
</dbReference>
<dbReference type="SMART" id="SM00283">
    <property type="entry name" value="MA"/>
    <property type="match status" value="1"/>
</dbReference>
<dbReference type="SUPFAM" id="SSF103190">
    <property type="entry name" value="Sensory domain-like"/>
    <property type="match status" value="1"/>
</dbReference>
<keyword evidence="8" id="KW-1185">Reference proteome</keyword>
<dbReference type="InterPro" id="IPR003660">
    <property type="entry name" value="HAMP_dom"/>
</dbReference>
<dbReference type="PROSITE" id="PS50885">
    <property type="entry name" value="HAMP"/>
    <property type="match status" value="2"/>
</dbReference>
<protein>
    <submittedName>
        <fullName evidence="7">Methyl-accepting chemotaxis protein</fullName>
    </submittedName>
</protein>
<evidence type="ECO:0000256" key="2">
    <source>
        <dbReference type="ARBA" id="ARBA00029447"/>
    </source>
</evidence>
<evidence type="ECO:0000259" key="5">
    <source>
        <dbReference type="PROSITE" id="PS50111"/>
    </source>
</evidence>
<dbReference type="InterPro" id="IPR004089">
    <property type="entry name" value="MCPsignal_dom"/>
</dbReference>
<evidence type="ECO:0000259" key="6">
    <source>
        <dbReference type="PROSITE" id="PS50885"/>
    </source>
</evidence>
<feature type="domain" description="HAMP" evidence="6">
    <location>
        <begin position="380"/>
        <end position="426"/>
    </location>
</feature>
<evidence type="ECO:0000313" key="7">
    <source>
        <dbReference type="EMBL" id="WGW02600.1"/>
    </source>
</evidence>
<dbReference type="SMART" id="SM00304">
    <property type="entry name" value="HAMP"/>
    <property type="match status" value="3"/>
</dbReference>
<proteinExistence type="inferred from homology"/>
<dbReference type="InterPro" id="IPR051310">
    <property type="entry name" value="MCP_chemotaxis"/>
</dbReference>
<dbReference type="SUPFAM" id="SSF158472">
    <property type="entry name" value="HAMP domain-like"/>
    <property type="match status" value="1"/>
</dbReference>
<name>A0ABY8QDA4_9RHOB</name>
<dbReference type="EMBL" id="CP124616">
    <property type="protein sequence ID" value="WGW02600.1"/>
    <property type="molecule type" value="Genomic_DNA"/>
</dbReference>
<sequence length="688" mass="73019">MSLKYRIIMAIVVCALVSVVLVAAPLYMGTQKLIEEGGKRELQQMEARIRAGLESRIETALSMAQTIAAIPRVQRAVANADTKGLHRLFVKDFATMSASTGVAQFQFHTPQAVSILRVHNPEKYGDDLSEFRQMVVQTNDTSQPLSGLERGRAGLGIRGVSPVTDDGEHLGSVEIGLAFDSALLHAILGTTETRLEVYILPDQSIATFEESDDEIQRITGNFDGDALLTRADLNRFLQNTQGTTKNTIDGAPFAGTVFTINDFSGQPVAIAHVLVPQSALVSISSQMTQVALGAAALAMALSAVMAWLFGGRLTRSLGQIIARMKSLAEGDTAVDLDAFQDNGEIGQMAVRLDVFRQGLIEAEKLRVAQETQQAEQEQIVSHLARALRGLADGDLDSRIDADFGEGYAQLVTDFNAAATGLSDIISSIAGVAGTVTDRAKDLTEAADDLSNRTETSAATLEQTAAALEQVTSNVRTTSEGAQNANESGKAAIDKARSGADIVSDTVQAMTDIDDSAEEIARITGLIDDIAFQTNLLALNAGVEAARAGEAGSGFAVVASEVQALARRTADAAGQIDTLITVSGEKVKHGVQLVNRTGSALDEIVAAVEGVTNQISTIADLAAEQLQSLSEVNVAVNDLDQTTQRNAAMFQQSTMANQALLEQGEKLQSLVNRFTHESRPDHLDEQSAA</sequence>
<keyword evidence="4" id="KW-1133">Transmembrane helix</keyword>
<dbReference type="RefSeq" id="WP_282299232.1">
    <property type="nucleotide sequence ID" value="NZ_CP124616.1"/>
</dbReference>
<dbReference type="Pfam" id="PF14827">
    <property type="entry name" value="dCache_3"/>
    <property type="match status" value="1"/>
</dbReference>
<dbReference type="PROSITE" id="PS50111">
    <property type="entry name" value="CHEMOTAXIS_TRANSDUC_2"/>
    <property type="match status" value="1"/>
</dbReference>
<evidence type="ECO:0000256" key="3">
    <source>
        <dbReference type="PROSITE-ProRule" id="PRU00284"/>
    </source>
</evidence>
<dbReference type="Proteomes" id="UP001241605">
    <property type="component" value="Chromosome"/>
</dbReference>
<dbReference type="InterPro" id="IPR029151">
    <property type="entry name" value="Sensor-like_sf"/>
</dbReference>
<gene>
    <name evidence="7" type="ORF">QF118_11675</name>
</gene>
<dbReference type="Gene3D" id="3.30.450.20">
    <property type="entry name" value="PAS domain"/>
    <property type="match status" value="1"/>
</dbReference>
<dbReference type="Gene3D" id="6.10.340.10">
    <property type="match status" value="1"/>
</dbReference>
<evidence type="ECO:0000256" key="4">
    <source>
        <dbReference type="SAM" id="Phobius"/>
    </source>
</evidence>
<feature type="transmembrane region" description="Helical" evidence="4">
    <location>
        <begin position="7"/>
        <end position="28"/>
    </location>
</feature>
<keyword evidence="1" id="KW-0145">Chemotaxis</keyword>
<accession>A0ABY8QDA4</accession>
<dbReference type="Pfam" id="PF00015">
    <property type="entry name" value="MCPsignal"/>
    <property type="match status" value="1"/>
</dbReference>
<keyword evidence="3" id="KW-0807">Transducer</keyword>
<organism evidence="7 8">
    <name type="scientific">Tropicibacter oceani</name>
    <dbReference type="NCBI Taxonomy" id="3058420"/>
    <lineage>
        <taxon>Bacteria</taxon>
        <taxon>Pseudomonadati</taxon>
        <taxon>Pseudomonadota</taxon>
        <taxon>Alphaproteobacteria</taxon>
        <taxon>Rhodobacterales</taxon>
        <taxon>Roseobacteraceae</taxon>
        <taxon>Tropicibacter</taxon>
    </lineage>
</organism>
<dbReference type="PANTHER" id="PTHR43531:SF11">
    <property type="entry name" value="METHYL-ACCEPTING CHEMOTAXIS PROTEIN 3"/>
    <property type="match status" value="1"/>
</dbReference>
<dbReference type="Pfam" id="PF00672">
    <property type="entry name" value="HAMP"/>
    <property type="match status" value="1"/>
</dbReference>
<keyword evidence="4" id="KW-0812">Transmembrane</keyword>
<evidence type="ECO:0000313" key="8">
    <source>
        <dbReference type="Proteomes" id="UP001241605"/>
    </source>
</evidence>
<reference evidence="7 8" key="1">
    <citation type="submission" date="2023-05" db="EMBL/GenBank/DDBJ databases">
        <title>YMD87, complete Genome.</title>
        <authorList>
            <person name="Zhang J."/>
            <person name="Xu X."/>
        </authorList>
    </citation>
    <scope>NUCLEOTIDE SEQUENCE [LARGE SCALE GENOMIC DNA]</scope>
    <source>
        <strain evidence="7 8">YMD87</strain>
    </source>
</reference>
<evidence type="ECO:0000256" key="1">
    <source>
        <dbReference type="ARBA" id="ARBA00022500"/>
    </source>
</evidence>
<comment type="similarity">
    <text evidence="2">Belongs to the methyl-accepting chemotaxis (MCP) protein family.</text>
</comment>
<dbReference type="PANTHER" id="PTHR43531">
    <property type="entry name" value="PROTEIN ICFG"/>
    <property type="match status" value="1"/>
</dbReference>
<dbReference type="SUPFAM" id="SSF58104">
    <property type="entry name" value="Methyl-accepting chemotaxis protein (MCP) signaling domain"/>
    <property type="match status" value="1"/>
</dbReference>